<dbReference type="AlphaFoldDB" id="A0A927N4L0"/>
<dbReference type="Proteomes" id="UP000638648">
    <property type="component" value="Unassembled WGS sequence"/>
</dbReference>
<dbReference type="RefSeq" id="WP_192755334.1">
    <property type="nucleotide sequence ID" value="NZ_BAABJL010000005.1"/>
</dbReference>
<evidence type="ECO:0000313" key="1">
    <source>
        <dbReference type="EMBL" id="MBE1612251.1"/>
    </source>
</evidence>
<evidence type="ECO:0000313" key="2">
    <source>
        <dbReference type="Proteomes" id="UP000638648"/>
    </source>
</evidence>
<dbReference type="EMBL" id="JADBEM010000001">
    <property type="protein sequence ID" value="MBE1612251.1"/>
    <property type="molecule type" value="Genomic_DNA"/>
</dbReference>
<keyword evidence="2" id="KW-1185">Reference proteome</keyword>
<accession>A0A927N4L0</accession>
<reference evidence="1" key="1">
    <citation type="submission" date="2020-10" db="EMBL/GenBank/DDBJ databases">
        <title>Sequencing the genomes of 1000 actinobacteria strains.</title>
        <authorList>
            <person name="Klenk H.-P."/>
        </authorList>
    </citation>
    <scope>NUCLEOTIDE SEQUENCE</scope>
    <source>
        <strain evidence="1">DSM 45354</strain>
    </source>
</reference>
<gene>
    <name evidence="1" type="ORF">HEB94_009099</name>
</gene>
<protein>
    <submittedName>
        <fullName evidence="1">Uncharacterized protein</fullName>
    </submittedName>
</protein>
<name>A0A927N4L0_9ACTN</name>
<sequence length="94" mass="10575">MSGGATYDVVGPETRARNVRFIWGPLNGYNIYAGSANVSYGFTVHNWSWHGPKYPGRWWTWAKGIKVQQTNDLLKYMSVESTPTDPMDAGWSTS</sequence>
<comment type="caution">
    <text evidence="1">The sequence shown here is derived from an EMBL/GenBank/DDBJ whole genome shotgun (WGS) entry which is preliminary data.</text>
</comment>
<organism evidence="1 2">
    <name type="scientific">Actinopolymorpha pittospori</name>
    <dbReference type="NCBI Taxonomy" id="648752"/>
    <lineage>
        <taxon>Bacteria</taxon>
        <taxon>Bacillati</taxon>
        <taxon>Actinomycetota</taxon>
        <taxon>Actinomycetes</taxon>
        <taxon>Propionibacteriales</taxon>
        <taxon>Actinopolymorphaceae</taxon>
        <taxon>Actinopolymorpha</taxon>
    </lineage>
</organism>
<proteinExistence type="predicted"/>